<dbReference type="InterPro" id="IPR041623">
    <property type="entry name" value="NOG1_N"/>
</dbReference>
<dbReference type="InterPro" id="IPR024926">
    <property type="entry name" value="NOG1"/>
</dbReference>
<keyword evidence="3 7" id="KW-0690">Ribosome biogenesis</keyword>
<dbReference type="FunCoup" id="A0A4V6RHH9">
    <property type="interactions" value="1243"/>
</dbReference>
<dbReference type="Gene3D" id="3.40.50.300">
    <property type="entry name" value="P-loop containing nucleotide triphosphate hydrolases"/>
    <property type="match status" value="1"/>
</dbReference>
<dbReference type="Pfam" id="PF08155">
    <property type="entry name" value="NOGCT"/>
    <property type="match status" value="1"/>
</dbReference>
<comment type="subcellular location">
    <subcellularLocation>
        <location evidence="2 7">Nucleus</location>
        <location evidence="2 7">Nucleolus</location>
    </subcellularLocation>
</comment>
<evidence type="ECO:0000256" key="3">
    <source>
        <dbReference type="ARBA" id="ARBA00022517"/>
    </source>
</evidence>
<evidence type="ECO:0000256" key="2">
    <source>
        <dbReference type="ARBA" id="ARBA00004604"/>
    </source>
</evidence>
<evidence type="ECO:0000256" key="8">
    <source>
        <dbReference type="SAM" id="MobiDB-lite"/>
    </source>
</evidence>
<dbReference type="FunFam" id="3.40.50.300:FF:000496">
    <property type="entry name" value="Nucleolar GTP-binding protein 1"/>
    <property type="match status" value="1"/>
</dbReference>
<evidence type="ECO:0000256" key="4">
    <source>
        <dbReference type="ARBA" id="ARBA00022741"/>
    </source>
</evidence>
<dbReference type="PANTHER" id="PTHR45759">
    <property type="entry name" value="NUCLEOLAR GTP-BINDING PROTEIN 1"/>
    <property type="match status" value="1"/>
</dbReference>
<accession>A0A4V6RHH9</accession>
<evidence type="ECO:0000256" key="1">
    <source>
        <dbReference type="ARBA" id="ARBA00002889"/>
    </source>
</evidence>
<dbReference type="InParanoid" id="A0A4V6RHH9"/>
<proteinExistence type="inferred from homology"/>
<evidence type="ECO:0000256" key="7">
    <source>
        <dbReference type="PIRNR" id="PIRNR038919"/>
    </source>
</evidence>
<organism evidence="10 11">
    <name type="scientific">Ascodesmis nigricans</name>
    <dbReference type="NCBI Taxonomy" id="341454"/>
    <lineage>
        <taxon>Eukaryota</taxon>
        <taxon>Fungi</taxon>
        <taxon>Dikarya</taxon>
        <taxon>Ascomycota</taxon>
        <taxon>Pezizomycotina</taxon>
        <taxon>Pezizomycetes</taxon>
        <taxon>Pezizales</taxon>
        <taxon>Ascodesmidaceae</taxon>
        <taxon>Ascodesmis</taxon>
    </lineage>
</organism>
<dbReference type="InterPro" id="IPR027417">
    <property type="entry name" value="P-loop_NTPase"/>
</dbReference>
<name>A0A4V6RHH9_9PEZI</name>
<comment type="function">
    <text evidence="1 7">Involved in the biogenesis of the 60S ribosomal subunit.</text>
</comment>
<keyword evidence="11" id="KW-1185">Reference proteome</keyword>
<gene>
    <name evidence="10" type="ORF">EX30DRAFT_338602</name>
</gene>
<evidence type="ECO:0000313" key="11">
    <source>
        <dbReference type="Proteomes" id="UP000298138"/>
    </source>
</evidence>
<dbReference type="InterPro" id="IPR010674">
    <property type="entry name" value="NOG1_Rossman_fold_dom"/>
</dbReference>
<reference evidence="10 11" key="1">
    <citation type="submission" date="2019-04" db="EMBL/GenBank/DDBJ databases">
        <title>Comparative genomics and transcriptomics to analyze fruiting body development in filamentous ascomycetes.</title>
        <authorList>
            <consortium name="DOE Joint Genome Institute"/>
            <person name="Lutkenhaus R."/>
            <person name="Traeger S."/>
            <person name="Breuer J."/>
            <person name="Kuo A."/>
            <person name="Lipzen A."/>
            <person name="Pangilinan J."/>
            <person name="Dilworth D."/>
            <person name="Sandor L."/>
            <person name="Poggeler S."/>
            <person name="Barry K."/>
            <person name="Grigoriev I.V."/>
            <person name="Nowrousian M."/>
        </authorList>
    </citation>
    <scope>NUCLEOTIDE SEQUENCE [LARGE SCALE GENOMIC DNA]</scope>
    <source>
        <strain evidence="10 11">CBS 389.68</strain>
    </source>
</reference>
<dbReference type="PIRSF" id="PIRSF038919">
    <property type="entry name" value="NOG1"/>
    <property type="match status" value="1"/>
</dbReference>
<keyword evidence="4" id="KW-0547">Nucleotide-binding</keyword>
<dbReference type="Pfam" id="PF06858">
    <property type="entry name" value="NOG1"/>
    <property type="match status" value="1"/>
</dbReference>
<dbReference type="GO" id="GO:0005730">
    <property type="term" value="C:nucleolus"/>
    <property type="evidence" value="ECO:0007669"/>
    <property type="project" value="UniProtKB-SubCell"/>
</dbReference>
<keyword evidence="10" id="KW-0378">Hydrolase</keyword>
<dbReference type="InterPro" id="IPR012973">
    <property type="entry name" value="NOG_C"/>
</dbReference>
<feature type="domain" description="OBG-type G" evidence="9">
    <location>
        <begin position="168"/>
        <end position="340"/>
    </location>
</feature>
<dbReference type="OrthoDB" id="415015at2759"/>
<evidence type="ECO:0000256" key="6">
    <source>
        <dbReference type="ARBA" id="ARBA00023242"/>
    </source>
</evidence>
<feature type="compositionally biased region" description="Basic and acidic residues" evidence="8">
    <location>
        <begin position="583"/>
        <end position="596"/>
    </location>
</feature>
<keyword evidence="5" id="KW-0342">GTP-binding</keyword>
<evidence type="ECO:0000313" key="10">
    <source>
        <dbReference type="EMBL" id="TGZ84035.1"/>
    </source>
</evidence>
<keyword evidence="6 7" id="KW-0539">Nucleus</keyword>
<dbReference type="SUPFAM" id="SSF52540">
    <property type="entry name" value="P-loop containing nucleoside triphosphate hydrolases"/>
    <property type="match status" value="1"/>
</dbReference>
<dbReference type="STRING" id="341454.A0A4V6RHH9"/>
<dbReference type="PROSITE" id="PS51710">
    <property type="entry name" value="G_OBG"/>
    <property type="match status" value="1"/>
</dbReference>
<sequence length="663" mass="75635">MKLTWKDIAAVPTSQEFLDIVLSRTQRRLPTQIRAGFKISRIRNFYTRKVKYTEQTFNEKLTAILEGFPRLADIHPFHSALMNTLYDADHFRIALGQLSTAKHLIETIARDYVRLIKYAQSLFQCKQLKRAALGRMATITKRLKGSLEYLEQVRQHLGRLPSIDPNTRTLLICGYPNVGKSSFLKSITRADVDVQPYAFTTKSLYVGHFDYKYLRFQAIDTPGILDHPLEEMNTIEMQSITAIAHLRSAVLYFVDLSEQCGYSVEAQVKLFHSIKPLFANKIVFLVVNKIDAMRPEDLQEDKRVLLDTITKSGEVEMLRLSCHTEEGIMDVRNSACERLLAMRVEQKLKSAVGSAASTEATNILNRIHVSRPVGGENIRPFIPDAVLSREKYDSNDPNRRRLERDIEAENGGAGVYSVDLKKNYLLENPEWKWDKVPEVFDGKNVYDYLDPEIDSKLAALEEEEEQLEASGFYDNMQSDDDEDEEEVEIREKAEYIREQRQLIRNAARSKKALKNRAIIPRSAGPAKKLSTLESHLDKLGLDSSKISARARSMSRGRTRGDDGDVDMMDIDSPAAGSKRGVSTHKEVKQKAIERAKSRARSMNRRDDGIKDDTQRSKAEKVAKLNQKRMNRMARQGEADRHNTVALEKHLFKGKRGIGNTRSR</sequence>
<dbReference type="Proteomes" id="UP000298138">
    <property type="component" value="Unassembled WGS sequence"/>
</dbReference>
<feature type="region of interest" description="Disordered" evidence="8">
    <location>
        <begin position="572"/>
        <end position="622"/>
    </location>
</feature>
<dbReference type="Pfam" id="PF17835">
    <property type="entry name" value="NOG1_N"/>
    <property type="match status" value="1"/>
</dbReference>
<dbReference type="InterPro" id="IPR006073">
    <property type="entry name" value="GTP-bd"/>
</dbReference>
<dbReference type="AlphaFoldDB" id="A0A4V6RHH9"/>
<dbReference type="Gene3D" id="1.20.120.1190">
    <property type="match status" value="1"/>
</dbReference>
<protein>
    <recommendedName>
        <fullName evidence="7">Nucleolar GTP-binding protein 1</fullName>
    </recommendedName>
</protein>
<comment type="similarity">
    <text evidence="7">Belongs to the TRAFAC class OBG-HflX-like GTPase superfamily. OBG GTPase family. NOG subfamily.</text>
</comment>
<dbReference type="GO" id="GO:0016787">
    <property type="term" value="F:hydrolase activity"/>
    <property type="evidence" value="ECO:0007669"/>
    <property type="project" value="UniProtKB-KW"/>
</dbReference>
<dbReference type="GO" id="GO:0005525">
    <property type="term" value="F:GTP binding"/>
    <property type="evidence" value="ECO:0007669"/>
    <property type="project" value="UniProtKB-KW"/>
</dbReference>
<dbReference type="InterPro" id="IPR031167">
    <property type="entry name" value="G_OBG"/>
</dbReference>
<dbReference type="EMBL" id="ML220113">
    <property type="protein sequence ID" value="TGZ84035.1"/>
    <property type="molecule type" value="Genomic_DNA"/>
</dbReference>
<evidence type="ECO:0000259" key="9">
    <source>
        <dbReference type="PROSITE" id="PS51710"/>
    </source>
</evidence>
<feature type="compositionally biased region" description="Basic and acidic residues" evidence="8">
    <location>
        <begin position="603"/>
        <end position="622"/>
    </location>
</feature>
<dbReference type="GO" id="GO:0042254">
    <property type="term" value="P:ribosome biogenesis"/>
    <property type="evidence" value="ECO:0007669"/>
    <property type="project" value="UniProtKB-KW"/>
</dbReference>
<dbReference type="CDD" id="cd01897">
    <property type="entry name" value="NOG"/>
    <property type="match status" value="1"/>
</dbReference>
<evidence type="ECO:0000256" key="5">
    <source>
        <dbReference type="ARBA" id="ARBA00023134"/>
    </source>
</evidence>
<dbReference type="PRINTS" id="PR00326">
    <property type="entry name" value="GTP1OBG"/>
</dbReference>